<keyword evidence="4" id="KW-1185">Reference proteome</keyword>
<accession>A0A2V4C0A6</accession>
<reference evidence="3 4" key="1">
    <citation type="submission" date="2018-05" db="EMBL/GenBank/DDBJ databases">
        <title>Flavobacterium sp. strain IMCC34758, incomplete genome.</title>
        <authorList>
            <person name="Joung Y."/>
        </authorList>
    </citation>
    <scope>NUCLEOTIDE SEQUENCE [LARGE SCALE GENOMIC DNA]</scope>
    <source>
        <strain evidence="3 4">IMCC34758</strain>
    </source>
</reference>
<evidence type="ECO:0000259" key="2">
    <source>
        <dbReference type="Pfam" id="PF08800"/>
    </source>
</evidence>
<sequence length="308" mass="35437">MLYKNTTLNINIMKNIIVSKFQNYRNPVPEKNVNLFEYLTDNTYKNIVEHIRTLTDKDEIKLYKSKLPAVTISGTFSTRNKIGLIQHSGHICIDIDGGDNSHIKDFKFVRDELKKIHNVSYASLSVSGRGAFCIIPIKNPEKHAEHFEALKIIFERFGIIIDKACKDVTRLRGYSYDPDAYFNEDAVVFTQLIEYKTKNSNTSNTKKDFTASYSIKGNSTQAKVMKIINQINLKKIDMTDDYNDWFQIACALANEFGEEGRDMFSLVSQNNSSYHPDIADNMYTECLERNYPFTIGTFFHLAEKHGLK</sequence>
<feature type="domain" description="BT4734-like N-terminal" evidence="2">
    <location>
        <begin position="63"/>
        <end position="182"/>
    </location>
</feature>
<dbReference type="OrthoDB" id="9801888at2"/>
<evidence type="ECO:0000313" key="4">
    <source>
        <dbReference type="Proteomes" id="UP000247681"/>
    </source>
</evidence>
<dbReference type="InterPro" id="IPR014907">
    <property type="entry name" value="BT4734-like_N"/>
</dbReference>
<proteinExistence type="predicted"/>
<name>A0A2V4C0A6_9FLAO</name>
<dbReference type="AlphaFoldDB" id="A0A2V4C0A6"/>
<protein>
    <recommendedName>
        <fullName evidence="5">VirE protein</fullName>
    </recommendedName>
</protein>
<comment type="caution">
    <text evidence="3">The sequence shown here is derived from an EMBL/GenBank/DDBJ whole genome shotgun (WGS) entry which is preliminary data.</text>
</comment>
<evidence type="ECO:0000259" key="1">
    <source>
        <dbReference type="Pfam" id="PF08707"/>
    </source>
</evidence>
<dbReference type="EMBL" id="QJHL01000003">
    <property type="protein sequence ID" value="PXY44716.1"/>
    <property type="molecule type" value="Genomic_DNA"/>
</dbReference>
<dbReference type="Proteomes" id="UP000247681">
    <property type="component" value="Unassembled WGS sequence"/>
</dbReference>
<evidence type="ECO:0000313" key="3">
    <source>
        <dbReference type="EMBL" id="PXY44716.1"/>
    </source>
</evidence>
<dbReference type="Pfam" id="PF08707">
    <property type="entry name" value="PriCT_2"/>
    <property type="match status" value="1"/>
</dbReference>
<dbReference type="GO" id="GO:0016817">
    <property type="term" value="F:hydrolase activity, acting on acid anhydrides"/>
    <property type="evidence" value="ECO:0007669"/>
    <property type="project" value="InterPro"/>
</dbReference>
<gene>
    <name evidence="3" type="ORF">DMB68_14780</name>
</gene>
<organism evidence="3 4">
    <name type="scientific">Flavobacterium hydrophilum</name>
    <dbReference type="NCBI Taxonomy" id="2211445"/>
    <lineage>
        <taxon>Bacteria</taxon>
        <taxon>Pseudomonadati</taxon>
        <taxon>Bacteroidota</taxon>
        <taxon>Flavobacteriia</taxon>
        <taxon>Flavobacteriales</taxon>
        <taxon>Flavobacteriaceae</taxon>
        <taxon>Flavobacterium</taxon>
    </lineage>
</organism>
<dbReference type="InterPro" id="IPR014819">
    <property type="entry name" value="PriCT_2"/>
</dbReference>
<feature type="domain" description="Primase C-terminal 2" evidence="1">
    <location>
        <begin position="233"/>
        <end position="302"/>
    </location>
</feature>
<evidence type="ECO:0008006" key="5">
    <source>
        <dbReference type="Google" id="ProtNLM"/>
    </source>
</evidence>
<dbReference type="Pfam" id="PF08800">
    <property type="entry name" value="BT4734-like_N"/>
    <property type="match status" value="1"/>
</dbReference>